<protein>
    <submittedName>
        <fullName evidence="2">Uncharacterized protein</fullName>
    </submittedName>
</protein>
<reference evidence="2" key="1">
    <citation type="journal article" date="2020" name="Nature">
        <title>Giant virus diversity and host interactions through global metagenomics.</title>
        <authorList>
            <person name="Schulz F."/>
            <person name="Roux S."/>
            <person name="Paez-Espino D."/>
            <person name="Jungbluth S."/>
            <person name="Walsh D.A."/>
            <person name="Denef V.J."/>
            <person name="McMahon K.D."/>
            <person name="Konstantinidis K.T."/>
            <person name="Eloe-Fadrosh E.A."/>
            <person name="Kyrpides N.C."/>
            <person name="Woyke T."/>
        </authorList>
    </citation>
    <scope>NUCLEOTIDE SEQUENCE</scope>
    <source>
        <strain evidence="2">GVMAG-S-1101164-67</strain>
    </source>
</reference>
<sequence length="55" mass="6420">MIPYFIQRATPSDDIREDNIDTTPGCSEKDNMENEIITTITTFMYEFCSENMDMT</sequence>
<dbReference type="AlphaFoldDB" id="A0A6C0JZ43"/>
<feature type="region of interest" description="Disordered" evidence="1">
    <location>
        <begin position="8"/>
        <end position="29"/>
    </location>
</feature>
<proteinExistence type="predicted"/>
<evidence type="ECO:0000313" key="2">
    <source>
        <dbReference type="EMBL" id="QHU09970.1"/>
    </source>
</evidence>
<organism evidence="2">
    <name type="scientific">viral metagenome</name>
    <dbReference type="NCBI Taxonomy" id="1070528"/>
    <lineage>
        <taxon>unclassified sequences</taxon>
        <taxon>metagenomes</taxon>
        <taxon>organismal metagenomes</taxon>
    </lineage>
</organism>
<accession>A0A6C0JZ43</accession>
<dbReference type="EMBL" id="MN740749">
    <property type="protein sequence ID" value="QHU09970.1"/>
    <property type="molecule type" value="Genomic_DNA"/>
</dbReference>
<name>A0A6C0JZ43_9ZZZZ</name>
<evidence type="ECO:0000256" key="1">
    <source>
        <dbReference type="SAM" id="MobiDB-lite"/>
    </source>
</evidence>